<sequence length="184" mass="20567">MGDGGTIKISNAPDHASAIGALITQIEKERDLERSRHHGAPQGEWALKTKVTELVAQVPDPASLAKDTQIADLKARLSDALSKKSRFNSELQAVRKQLKDAQDAVEKAHKYHLAALNNFKNAAKRQRQPELSQSPDRLTAHAMTVYMRRPRGRSLRAMRPEVVASHPLWGREVNESDFLHRAQD</sequence>
<evidence type="ECO:0000313" key="2">
    <source>
        <dbReference type="EMBL" id="KAK0522781.1"/>
    </source>
</evidence>
<protein>
    <submittedName>
        <fullName evidence="2">Uncharacterized protein</fullName>
    </submittedName>
</protein>
<dbReference type="EMBL" id="JAPDMQ010000561">
    <property type="protein sequence ID" value="KAK0522781.1"/>
    <property type="molecule type" value="Genomic_DNA"/>
</dbReference>
<keyword evidence="3" id="KW-1185">Reference proteome</keyword>
<comment type="caution">
    <text evidence="2">The sequence shown here is derived from an EMBL/GenBank/DDBJ whole genome shotgun (WGS) entry which is preliminary data.</text>
</comment>
<name>A0AAN6G5M2_9BASI</name>
<evidence type="ECO:0000256" key="1">
    <source>
        <dbReference type="SAM" id="Coils"/>
    </source>
</evidence>
<gene>
    <name evidence="2" type="ORF">OC842_006366</name>
</gene>
<evidence type="ECO:0000313" key="3">
    <source>
        <dbReference type="Proteomes" id="UP001176521"/>
    </source>
</evidence>
<reference evidence="2" key="1">
    <citation type="journal article" date="2023" name="PhytoFront">
        <title>Draft Genome Resources of Seven Strains of Tilletia horrida, Causal Agent of Kernel Smut of Rice.</title>
        <authorList>
            <person name="Khanal S."/>
            <person name="Antony Babu S."/>
            <person name="Zhou X.G."/>
        </authorList>
    </citation>
    <scope>NUCLEOTIDE SEQUENCE</scope>
    <source>
        <strain evidence="2">TX3</strain>
    </source>
</reference>
<dbReference type="AlphaFoldDB" id="A0AAN6G5M2"/>
<organism evidence="2 3">
    <name type="scientific">Tilletia horrida</name>
    <dbReference type="NCBI Taxonomy" id="155126"/>
    <lineage>
        <taxon>Eukaryota</taxon>
        <taxon>Fungi</taxon>
        <taxon>Dikarya</taxon>
        <taxon>Basidiomycota</taxon>
        <taxon>Ustilaginomycotina</taxon>
        <taxon>Exobasidiomycetes</taxon>
        <taxon>Tilletiales</taxon>
        <taxon>Tilletiaceae</taxon>
        <taxon>Tilletia</taxon>
    </lineage>
</organism>
<proteinExistence type="predicted"/>
<keyword evidence="1" id="KW-0175">Coiled coil</keyword>
<feature type="coiled-coil region" evidence="1">
    <location>
        <begin position="70"/>
        <end position="111"/>
    </location>
</feature>
<accession>A0AAN6G5M2</accession>
<dbReference type="Proteomes" id="UP001176521">
    <property type="component" value="Unassembled WGS sequence"/>
</dbReference>